<dbReference type="AlphaFoldDB" id="A0A922L5Z8"/>
<proteinExistence type="predicted"/>
<reference evidence="1" key="2">
    <citation type="journal article" date="2022" name="Res Sq">
        <title>Comparative Genomics Reveals Insights into the Divergent Evolution of Astigmatic Mites and Household Pest Adaptations.</title>
        <authorList>
            <person name="Xiong Q."/>
            <person name="Wan A.T.-Y."/>
            <person name="Liu X.-Y."/>
            <person name="Fung C.S.-H."/>
            <person name="Xiao X."/>
            <person name="Malainual N."/>
            <person name="Hou J."/>
            <person name="Wang L."/>
            <person name="Wang M."/>
            <person name="Yang K."/>
            <person name="Cui Y."/>
            <person name="Leung E."/>
            <person name="Nong W."/>
            <person name="Shin S.-K."/>
            <person name="Au S."/>
            <person name="Jeong K.Y."/>
            <person name="Chew F.T."/>
            <person name="Hui J."/>
            <person name="Leung T.F."/>
            <person name="Tungtrongchitr A."/>
            <person name="Zhong N."/>
            <person name="Liu Z."/>
            <person name="Tsui S."/>
        </authorList>
    </citation>
    <scope>NUCLEOTIDE SEQUENCE</scope>
    <source>
        <strain evidence="1">Derf</strain>
        <tissue evidence="1">Whole organism</tissue>
    </source>
</reference>
<dbReference type="InterPro" id="IPR053002">
    <property type="entry name" value="Metalloproteinase_M10B"/>
</dbReference>
<organism evidence="1 2">
    <name type="scientific">Dermatophagoides farinae</name>
    <name type="common">American house dust mite</name>
    <dbReference type="NCBI Taxonomy" id="6954"/>
    <lineage>
        <taxon>Eukaryota</taxon>
        <taxon>Metazoa</taxon>
        <taxon>Ecdysozoa</taxon>
        <taxon>Arthropoda</taxon>
        <taxon>Chelicerata</taxon>
        <taxon>Arachnida</taxon>
        <taxon>Acari</taxon>
        <taxon>Acariformes</taxon>
        <taxon>Sarcoptiformes</taxon>
        <taxon>Astigmata</taxon>
        <taxon>Psoroptidia</taxon>
        <taxon>Analgoidea</taxon>
        <taxon>Pyroglyphidae</taxon>
        <taxon>Dermatophagoidinae</taxon>
        <taxon>Dermatophagoides</taxon>
    </lineage>
</organism>
<gene>
    <name evidence="1" type="ORF">DERF_007430</name>
</gene>
<reference evidence="1" key="1">
    <citation type="submission" date="2013-05" db="EMBL/GenBank/DDBJ databases">
        <authorList>
            <person name="Yim A.K.Y."/>
            <person name="Chan T.F."/>
            <person name="Ji K.M."/>
            <person name="Liu X.Y."/>
            <person name="Zhou J.W."/>
            <person name="Li R.Q."/>
            <person name="Yang K.Y."/>
            <person name="Li J."/>
            <person name="Li M."/>
            <person name="Law P.T.W."/>
            <person name="Wu Y.L."/>
            <person name="Cai Z.L."/>
            <person name="Qin H."/>
            <person name="Bao Y."/>
            <person name="Leung R.K.K."/>
            <person name="Ng P.K.S."/>
            <person name="Zou J."/>
            <person name="Zhong X.J."/>
            <person name="Ran P.X."/>
            <person name="Zhong N.S."/>
            <person name="Liu Z.G."/>
            <person name="Tsui S.K.W."/>
        </authorList>
    </citation>
    <scope>NUCLEOTIDE SEQUENCE</scope>
    <source>
        <strain evidence="1">Derf</strain>
        <tissue evidence="1">Whole organism</tissue>
    </source>
</reference>
<evidence type="ECO:0000313" key="1">
    <source>
        <dbReference type="EMBL" id="KAH9516704.1"/>
    </source>
</evidence>
<dbReference type="PANTHER" id="PTHR21054">
    <property type="entry name" value="ZINC METALLOPROTEINASE-RELATED"/>
    <property type="match status" value="1"/>
</dbReference>
<dbReference type="PANTHER" id="PTHR21054:SF2">
    <property type="entry name" value="MIP04191P"/>
    <property type="match status" value="1"/>
</dbReference>
<comment type="caution">
    <text evidence="1">The sequence shown here is derived from an EMBL/GenBank/DDBJ whole genome shotgun (WGS) entry which is preliminary data.</text>
</comment>
<protein>
    <submittedName>
        <fullName evidence="1">Uncharacterized protein</fullName>
    </submittedName>
</protein>
<dbReference type="Pfam" id="PF12044">
    <property type="entry name" value="Metallopep"/>
    <property type="match status" value="1"/>
</dbReference>
<keyword evidence="2" id="KW-1185">Reference proteome</keyword>
<name>A0A922L5Z8_DERFA</name>
<sequence>MFVIEFPVNPKNVKVVRLIYLICNGETSSSWFDDGKFEAPENETNTIESACKRISLAAMMAQYFYWKTTGKTFRLEFDQQQENNRPIVHRFLVDRFDNDVLWQMNESKLWRLIANQLMNSPLASNDCKFLAFCSFSRYFPRSDEPFWIPSKQVKGYVSLGGDGLALLSTHCLYCWPEKIEEIHQRLNDQRLIDVKRFMNDSNNRNTRSGCFTTTFGAMIHELGHVFGLAHRQTGIMAREFNLIDEFFLHQNLSVNRWWTKEDLIILNLNPWFDYDLFSFTNHNNHDENVFIMNNDKVLTSKYGLRFVEYRHIETNFVSESKIFDEPIQTFKIPAIEEYQKLSLLKLFVLDQNGNSKTFYL</sequence>
<dbReference type="EMBL" id="ASGP02000003">
    <property type="protein sequence ID" value="KAH9516704.1"/>
    <property type="molecule type" value="Genomic_DNA"/>
</dbReference>
<dbReference type="SUPFAM" id="SSF55486">
    <property type="entry name" value="Metalloproteases ('zincins'), catalytic domain"/>
    <property type="match status" value="1"/>
</dbReference>
<dbReference type="Proteomes" id="UP000790347">
    <property type="component" value="Unassembled WGS sequence"/>
</dbReference>
<evidence type="ECO:0000313" key="2">
    <source>
        <dbReference type="Proteomes" id="UP000790347"/>
    </source>
</evidence>
<accession>A0A922L5Z8</accession>
<dbReference type="InterPro" id="IPR021917">
    <property type="entry name" value="Unchr_Zn-peptidase-like"/>
</dbReference>